<protein>
    <recommendedName>
        <fullName evidence="8">EGF-like domain-containing protein</fullName>
    </recommendedName>
</protein>
<dbReference type="EMBL" id="KI913204">
    <property type="protein sequence ID" value="ETV66926.1"/>
    <property type="molecule type" value="Genomic_DNA"/>
</dbReference>
<feature type="chain" id="PRO_5004840367" description="EGF-like domain-containing protein" evidence="4">
    <location>
        <begin position="18"/>
        <end position="875"/>
    </location>
</feature>
<gene>
    <name evidence="7" type="ORF">H257_16732</name>
</gene>
<evidence type="ECO:0000256" key="3">
    <source>
        <dbReference type="SAM" id="Coils"/>
    </source>
</evidence>
<evidence type="ECO:0000256" key="2">
    <source>
        <dbReference type="PROSITE-ProRule" id="PRU00076"/>
    </source>
</evidence>
<reference evidence="7" key="1">
    <citation type="submission" date="2013-12" db="EMBL/GenBank/DDBJ databases">
        <title>The Genome Sequence of Aphanomyces astaci APO3.</title>
        <authorList>
            <consortium name="The Broad Institute Genomics Platform"/>
            <person name="Russ C."/>
            <person name="Tyler B."/>
            <person name="van West P."/>
            <person name="Dieguez-Uribeondo J."/>
            <person name="Young S.K."/>
            <person name="Zeng Q."/>
            <person name="Gargeya S."/>
            <person name="Fitzgerald M."/>
            <person name="Abouelleil A."/>
            <person name="Alvarado L."/>
            <person name="Chapman S.B."/>
            <person name="Gainer-Dewar J."/>
            <person name="Goldberg J."/>
            <person name="Griggs A."/>
            <person name="Gujja S."/>
            <person name="Hansen M."/>
            <person name="Howarth C."/>
            <person name="Imamovic A."/>
            <person name="Ireland A."/>
            <person name="Larimer J."/>
            <person name="McCowan C."/>
            <person name="Murphy C."/>
            <person name="Pearson M."/>
            <person name="Poon T.W."/>
            <person name="Priest M."/>
            <person name="Roberts A."/>
            <person name="Saif S."/>
            <person name="Shea T."/>
            <person name="Sykes S."/>
            <person name="Wortman J."/>
            <person name="Nusbaum C."/>
            <person name="Birren B."/>
        </authorList>
    </citation>
    <scope>NUCLEOTIDE SEQUENCE [LARGE SCALE GENOMIC DNA]</scope>
    <source>
        <strain evidence="7">APO3</strain>
    </source>
</reference>
<dbReference type="AlphaFoldDB" id="W4FJA2"/>
<dbReference type="RefSeq" id="XP_009843567.1">
    <property type="nucleotide sequence ID" value="XM_009845265.1"/>
</dbReference>
<dbReference type="Pfam" id="PF13884">
    <property type="entry name" value="Peptidase_S74"/>
    <property type="match status" value="1"/>
</dbReference>
<sequence length="875" mass="91640">MWSILVAMAVVAAVTEPGKRCPGSPNQCSLHGSCMINRHGEYICNCQWGYTGFDCAQKMCPHGFDPVTSDALQEKKLRVSILHLPPSSSILVQFHGHVVELDAAAGGATHLTADVCAQVFRRFRNLGDLSCASTAVSADASSSSLPVAEFDLTLHSFPVYPVMNNLFHHAGNPSASDFSCDPPSACRFTSLTDANIKAYLPCSNHGLCNAVSGLCACEPGYHGVHCGSNVDAGNMLEGAALGPFFSGHVLHLSADRAPSPSFDIIHAEVQGIPMLTVNGLGQAALHGADASWAVPSVLASHVHVSGGGVQVTQANVNLVESRLILSHSSHPGHSTHPPPPLLHINVGSTSASDLIRMCVANATVFQVTGDGHTNIKNDLNVGRDVAVGHRLEVAHSSHLNGPVTIQGNVLHANHTTLAGGVTVRGTTAIHSEDLGSVTVGKLTSLVALSVTDAASACLTCRHAENHTPLFDVAASGATTIHDGGLHIKKGGLQIQAGGQTIESGGLTIQSGGLHVQGGAVTIHDTLSLRQGLAVVSTDALRSPLRGQATHPHFAGAVLALDAATPDATQTIAVDGAEYGQLLIIQTSDPDGLESLQIPPFSSALFVFDGQKWQTLTATEFDTTRLTNVKQLTAAANLNLGAFQLTAHSLQVGGQPANRVALYGKGGVLTSDESLGFDPLTSTLQVHQLQVDQVVGKIDMTNSELRGVDIIGGYIRGINMSAMVMEVTGEMYVESNAYVGGSLSVDGHVMGSGSYVDSSDGRFKINISTLFNALDTVLQLRGVTYTYNRSGFPDKHFSSGEEVGFIAQEMELVLPQVVTTDQNGYKYVAYSRVVPVLVEAVKTQATQVDALASQVAKLQAQVDRLDAALLSLKATT</sequence>
<evidence type="ECO:0008006" key="8">
    <source>
        <dbReference type="Google" id="ProtNLM"/>
    </source>
</evidence>
<dbReference type="InterPro" id="IPR050906">
    <property type="entry name" value="Notch_signaling"/>
</dbReference>
<feature type="disulfide bond" evidence="2">
    <location>
        <begin position="46"/>
        <end position="55"/>
    </location>
</feature>
<feature type="domain" description="Peptidase S74" evidence="6">
    <location>
        <begin position="758"/>
        <end position="854"/>
    </location>
</feature>
<dbReference type="PANTHER" id="PTHR24044">
    <property type="entry name" value="NOTCH LIGAND FAMILY MEMBER"/>
    <property type="match status" value="1"/>
</dbReference>
<dbReference type="InterPro" id="IPR013111">
    <property type="entry name" value="EGF_extracell"/>
</dbReference>
<dbReference type="SUPFAM" id="SSF57196">
    <property type="entry name" value="EGF/Laminin"/>
    <property type="match status" value="1"/>
</dbReference>
<evidence type="ECO:0000259" key="5">
    <source>
        <dbReference type="PROSITE" id="PS50026"/>
    </source>
</evidence>
<dbReference type="PROSITE" id="PS00022">
    <property type="entry name" value="EGF_1"/>
    <property type="match status" value="2"/>
</dbReference>
<dbReference type="SMART" id="SM00181">
    <property type="entry name" value="EGF"/>
    <property type="match status" value="2"/>
</dbReference>
<evidence type="ECO:0000256" key="1">
    <source>
        <dbReference type="ARBA" id="ARBA00023157"/>
    </source>
</evidence>
<dbReference type="PROSITE" id="PS51688">
    <property type="entry name" value="ICA"/>
    <property type="match status" value="1"/>
</dbReference>
<dbReference type="CDD" id="cd00054">
    <property type="entry name" value="EGF_CA"/>
    <property type="match status" value="2"/>
</dbReference>
<dbReference type="Pfam" id="PF07974">
    <property type="entry name" value="EGF_2"/>
    <property type="match status" value="1"/>
</dbReference>
<comment type="caution">
    <text evidence="2">Lacks conserved residue(s) required for the propagation of feature annotation.</text>
</comment>
<dbReference type="PANTHER" id="PTHR24044:SF420">
    <property type="entry name" value="DELTA AND NOTCH-LIKE EPIDERMAL GROWTH FACTOR-RELATED RECEPTOR ISOFORM X1"/>
    <property type="match status" value="1"/>
</dbReference>
<dbReference type="PROSITE" id="PS01186">
    <property type="entry name" value="EGF_2"/>
    <property type="match status" value="2"/>
</dbReference>
<keyword evidence="4" id="KW-0732">Signal</keyword>
<keyword evidence="3" id="KW-0175">Coiled coil</keyword>
<accession>W4FJA2</accession>
<feature type="coiled-coil region" evidence="3">
    <location>
        <begin position="847"/>
        <end position="874"/>
    </location>
</feature>
<dbReference type="InterPro" id="IPR000742">
    <property type="entry name" value="EGF"/>
</dbReference>
<keyword evidence="2" id="KW-0245">EGF-like domain</keyword>
<feature type="domain" description="EGF-like" evidence="5">
    <location>
        <begin position="193"/>
        <end position="227"/>
    </location>
</feature>
<name>W4FJA2_APHAT</name>
<dbReference type="STRING" id="112090.W4FJA2"/>
<organism evidence="7">
    <name type="scientific">Aphanomyces astaci</name>
    <name type="common">Crayfish plague agent</name>
    <dbReference type="NCBI Taxonomy" id="112090"/>
    <lineage>
        <taxon>Eukaryota</taxon>
        <taxon>Sar</taxon>
        <taxon>Stramenopiles</taxon>
        <taxon>Oomycota</taxon>
        <taxon>Saprolegniomycetes</taxon>
        <taxon>Saprolegniales</taxon>
        <taxon>Verrucalvaceae</taxon>
        <taxon>Aphanomyces</taxon>
    </lineage>
</organism>
<dbReference type="VEuPathDB" id="FungiDB:H257_16732"/>
<evidence type="ECO:0000259" key="6">
    <source>
        <dbReference type="PROSITE" id="PS51688"/>
    </source>
</evidence>
<dbReference type="InterPro" id="IPR030392">
    <property type="entry name" value="S74_ICA"/>
</dbReference>
<feature type="disulfide bond" evidence="2">
    <location>
        <begin position="217"/>
        <end position="226"/>
    </location>
</feature>
<evidence type="ECO:0000256" key="4">
    <source>
        <dbReference type="SAM" id="SignalP"/>
    </source>
</evidence>
<dbReference type="PROSITE" id="PS50026">
    <property type="entry name" value="EGF_3"/>
    <property type="match status" value="2"/>
</dbReference>
<dbReference type="GeneID" id="20818728"/>
<keyword evidence="1 2" id="KW-1015">Disulfide bond</keyword>
<feature type="signal peptide" evidence="4">
    <location>
        <begin position="1"/>
        <end position="17"/>
    </location>
</feature>
<feature type="domain" description="EGF-like" evidence="5">
    <location>
        <begin position="17"/>
        <end position="56"/>
    </location>
</feature>
<evidence type="ECO:0000313" key="7">
    <source>
        <dbReference type="EMBL" id="ETV66926.1"/>
    </source>
</evidence>
<dbReference type="OrthoDB" id="27041at2759"/>
<proteinExistence type="predicted"/>